<dbReference type="Proteomes" id="UP001156215">
    <property type="component" value="Chromosome"/>
</dbReference>
<evidence type="ECO:0000256" key="8">
    <source>
        <dbReference type="ARBA" id="ARBA00022723"/>
    </source>
</evidence>
<dbReference type="Gene3D" id="3.40.50.1000">
    <property type="entry name" value="HAD superfamily/HAD-like"/>
    <property type="match status" value="1"/>
</dbReference>
<dbReference type="Gene3D" id="1.10.150.240">
    <property type="entry name" value="Putative phosphatase, domain 2"/>
    <property type="match status" value="1"/>
</dbReference>
<evidence type="ECO:0000256" key="5">
    <source>
        <dbReference type="ARBA" id="ARBA00011233"/>
    </source>
</evidence>
<keyword evidence="10 13" id="KW-0460">Magnesium</keyword>
<dbReference type="PANTHER" id="PTHR43434:SF1">
    <property type="entry name" value="PHOSPHOGLYCOLATE PHOSPHATASE"/>
    <property type="match status" value="1"/>
</dbReference>
<comment type="catalytic activity">
    <reaction evidence="1 13">
        <text>2-phosphoglycolate + H2O = glycolate + phosphate</text>
        <dbReference type="Rhea" id="RHEA:14369"/>
        <dbReference type="ChEBI" id="CHEBI:15377"/>
        <dbReference type="ChEBI" id="CHEBI:29805"/>
        <dbReference type="ChEBI" id="CHEBI:43474"/>
        <dbReference type="ChEBI" id="CHEBI:58033"/>
        <dbReference type="EC" id="3.1.3.18"/>
    </reaction>
</comment>
<dbReference type="GO" id="GO:0019253">
    <property type="term" value="P:reductive pentose-phosphate cycle"/>
    <property type="evidence" value="ECO:0007669"/>
    <property type="project" value="UniProtKB-KW"/>
</dbReference>
<reference evidence="14" key="1">
    <citation type="journal article" date="2022" name="Front. Microbiol.">
        <title>New perspectives on an old grouping: The genomic and phenotypic variability of Oxalobacter formigenes and the implications for calcium oxalate stone prevention.</title>
        <authorList>
            <person name="Chmiel J.A."/>
            <person name="Carr C."/>
            <person name="Stuivenberg G.A."/>
            <person name="Venema R."/>
            <person name="Chanyi R.M."/>
            <person name="Al K.F."/>
            <person name="Giguere D."/>
            <person name="Say H."/>
            <person name="Akouris P.P."/>
            <person name="Dominguez Romero S.A."/>
            <person name="Kwong A."/>
            <person name="Tai V."/>
            <person name="Koval S.F."/>
            <person name="Razvi H."/>
            <person name="Bjazevic J."/>
            <person name="Burton J.P."/>
        </authorList>
    </citation>
    <scope>NUCLEOTIDE SEQUENCE</scope>
    <source>
        <strain evidence="14">WoOx3</strain>
    </source>
</reference>
<dbReference type="GO" id="GO:0046295">
    <property type="term" value="P:glycolate biosynthetic process"/>
    <property type="evidence" value="ECO:0007669"/>
    <property type="project" value="UniProtKB-UniRule"/>
</dbReference>
<evidence type="ECO:0000256" key="10">
    <source>
        <dbReference type="ARBA" id="ARBA00022842"/>
    </source>
</evidence>
<organism evidence="14 15">
    <name type="scientific">Oxalobacter vibrioformis</name>
    <dbReference type="NCBI Taxonomy" id="933080"/>
    <lineage>
        <taxon>Bacteria</taxon>
        <taxon>Pseudomonadati</taxon>
        <taxon>Pseudomonadota</taxon>
        <taxon>Betaproteobacteria</taxon>
        <taxon>Burkholderiales</taxon>
        <taxon>Oxalobacteraceae</taxon>
        <taxon>Oxalobacter</taxon>
    </lineage>
</organism>
<dbReference type="SFLD" id="SFLDG01135">
    <property type="entry name" value="C1.5.6:_HAD__Beta-PGM__Phospha"/>
    <property type="match status" value="1"/>
</dbReference>
<dbReference type="InterPro" id="IPR023214">
    <property type="entry name" value="HAD_sf"/>
</dbReference>
<evidence type="ECO:0000256" key="6">
    <source>
        <dbReference type="ARBA" id="ARBA00013078"/>
    </source>
</evidence>
<dbReference type="GO" id="GO:0008967">
    <property type="term" value="F:phosphoglycolate phosphatase activity"/>
    <property type="evidence" value="ECO:0007669"/>
    <property type="project" value="UniProtKB-UniRule"/>
</dbReference>
<dbReference type="InterPro" id="IPR006439">
    <property type="entry name" value="HAD-SF_hydro_IA"/>
</dbReference>
<comment type="pathway">
    <text evidence="3 13">Organic acid metabolism; glycolate biosynthesis; glycolate from 2-phosphoglycolate: step 1/1.</text>
</comment>
<keyword evidence="15" id="KW-1185">Reference proteome</keyword>
<dbReference type="SUPFAM" id="SSF56784">
    <property type="entry name" value="HAD-like"/>
    <property type="match status" value="1"/>
</dbReference>
<dbReference type="AlphaFoldDB" id="A0A9E9P3J5"/>
<dbReference type="InterPro" id="IPR036412">
    <property type="entry name" value="HAD-like_sf"/>
</dbReference>
<dbReference type="NCBIfam" id="TIGR01449">
    <property type="entry name" value="PGP_bact"/>
    <property type="match status" value="1"/>
</dbReference>
<name>A0A9E9P3J5_9BURK</name>
<dbReference type="NCBIfam" id="TIGR01549">
    <property type="entry name" value="HAD-SF-IA-v1"/>
    <property type="match status" value="1"/>
</dbReference>
<evidence type="ECO:0000256" key="13">
    <source>
        <dbReference type="HAMAP-Rule" id="MF_00495"/>
    </source>
</evidence>
<dbReference type="GO" id="GO:0006281">
    <property type="term" value="P:DNA repair"/>
    <property type="evidence" value="ECO:0007669"/>
    <property type="project" value="TreeGrafter"/>
</dbReference>
<keyword evidence="11 13" id="KW-0119">Carbohydrate metabolism</keyword>
<proteinExistence type="inferred from homology"/>
<keyword evidence="9 13" id="KW-0378">Hydrolase</keyword>
<sequence>MPDSPAKLNNIRAAIFDLDGTMVDSVPDIHLALNMMKADFSLTEISRDTVRRLVGRGTEKLVRDTLSIDMGLKRVEHMLPAALTSFYRHYRMTNGCYSTVYPGVTEGLTRMRENGLRLACVTNKPAVFTEPLLAKKGLYAFFDIIYSADSFPRKKPDPLPMLMACEKFGIPPSQAVVIGDSINDGQAARAAGCSLFIVPYGYNHGKPVTEIDSDGIIPDFLAAANLIL</sequence>
<feature type="binding site" evidence="13">
    <location>
        <position position="19"/>
    </location>
    <ligand>
        <name>Mg(2+)</name>
        <dbReference type="ChEBI" id="CHEBI:18420"/>
    </ligand>
</feature>
<evidence type="ECO:0000256" key="9">
    <source>
        <dbReference type="ARBA" id="ARBA00022801"/>
    </source>
</evidence>
<evidence type="ECO:0000256" key="2">
    <source>
        <dbReference type="ARBA" id="ARBA00001946"/>
    </source>
</evidence>
<dbReference type="PANTHER" id="PTHR43434">
    <property type="entry name" value="PHOSPHOGLYCOLATE PHOSPHATASE"/>
    <property type="match status" value="1"/>
</dbReference>
<dbReference type="EC" id="3.1.3.18" evidence="6 13"/>
<comment type="subunit">
    <text evidence="5">Homotrimer.</text>
</comment>
<evidence type="ECO:0000256" key="11">
    <source>
        <dbReference type="ARBA" id="ARBA00023277"/>
    </source>
</evidence>
<dbReference type="CDD" id="cd16417">
    <property type="entry name" value="HAD_PGPase"/>
    <property type="match status" value="1"/>
</dbReference>
<gene>
    <name evidence="14" type="ORF">NB640_05390</name>
</gene>
<evidence type="ECO:0000256" key="1">
    <source>
        <dbReference type="ARBA" id="ARBA00000830"/>
    </source>
</evidence>
<comment type="similarity">
    <text evidence="4 13">Belongs to the HAD-like hydrolase superfamily. CbbY/CbbZ/Gph/YieH family.</text>
</comment>
<evidence type="ECO:0000256" key="12">
    <source>
        <dbReference type="ARBA" id="ARBA00059247"/>
    </source>
</evidence>
<dbReference type="HAMAP" id="MF_00495">
    <property type="entry name" value="GPH_hydrolase_bact"/>
    <property type="match status" value="1"/>
</dbReference>
<dbReference type="SFLD" id="SFLDG01129">
    <property type="entry name" value="C1.5:_HAD__Beta-PGM__Phosphata"/>
    <property type="match status" value="1"/>
</dbReference>
<dbReference type="Pfam" id="PF00702">
    <property type="entry name" value="Hydrolase"/>
    <property type="match status" value="1"/>
</dbReference>
<dbReference type="PRINTS" id="PR00413">
    <property type="entry name" value="HADHALOGNASE"/>
</dbReference>
<evidence type="ECO:0000256" key="7">
    <source>
        <dbReference type="ARBA" id="ARBA00022567"/>
    </source>
</evidence>
<accession>A0A9E9P3J5</accession>
<dbReference type="EMBL" id="CP098242">
    <property type="protein sequence ID" value="WAW11067.1"/>
    <property type="molecule type" value="Genomic_DNA"/>
</dbReference>
<keyword evidence="7" id="KW-0113">Calvin cycle</keyword>
<dbReference type="NCBIfam" id="NF009695">
    <property type="entry name" value="PRK13222.1-2"/>
    <property type="match status" value="1"/>
</dbReference>
<dbReference type="GO" id="GO:0005829">
    <property type="term" value="C:cytosol"/>
    <property type="evidence" value="ECO:0007669"/>
    <property type="project" value="TreeGrafter"/>
</dbReference>
<keyword evidence="8 13" id="KW-0479">Metal-binding</keyword>
<dbReference type="NCBIfam" id="TIGR01509">
    <property type="entry name" value="HAD-SF-IA-v3"/>
    <property type="match status" value="1"/>
</dbReference>
<feature type="binding site" evidence="13">
    <location>
        <position position="17"/>
    </location>
    <ligand>
        <name>Mg(2+)</name>
        <dbReference type="ChEBI" id="CHEBI:18420"/>
    </ligand>
</feature>
<evidence type="ECO:0000256" key="3">
    <source>
        <dbReference type="ARBA" id="ARBA00004818"/>
    </source>
</evidence>
<dbReference type="InterPro" id="IPR050155">
    <property type="entry name" value="HAD-like_hydrolase_sf"/>
</dbReference>
<dbReference type="FunFam" id="3.40.50.1000:FF:000022">
    <property type="entry name" value="Phosphoglycolate phosphatase"/>
    <property type="match status" value="1"/>
</dbReference>
<feature type="binding site" evidence="13">
    <location>
        <position position="180"/>
    </location>
    <ligand>
        <name>Mg(2+)</name>
        <dbReference type="ChEBI" id="CHEBI:18420"/>
    </ligand>
</feature>
<dbReference type="RefSeq" id="WP_269310178.1">
    <property type="nucleotide sequence ID" value="NZ_CP098242.1"/>
</dbReference>
<comment type="cofactor">
    <cofactor evidence="2 13">
        <name>Mg(2+)</name>
        <dbReference type="ChEBI" id="CHEBI:18420"/>
    </cofactor>
</comment>
<evidence type="ECO:0000313" key="15">
    <source>
        <dbReference type="Proteomes" id="UP001156215"/>
    </source>
</evidence>
<protein>
    <recommendedName>
        <fullName evidence="6 13">Phosphoglycolate phosphatase</fullName>
        <shortName evidence="13">PGP</shortName>
        <shortName evidence="13">PGPase</shortName>
        <ecNumber evidence="6 13">3.1.3.18</ecNumber>
    </recommendedName>
</protein>
<dbReference type="InterPro" id="IPR023198">
    <property type="entry name" value="PGP-like_dom2"/>
</dbReference>
<dbReference type="InterPro" id="IPR037512">
    <property type="entry name" value="PGPase_prok"/>
</dbReference>
<comment type="function">
    <text evidence="12 13">Specifically catalyzes the dephosphorylation of 2-phosphoglycolate. Is involved in the dissimilation of the intracellular 2-phosphoglycolate formed during the DNA repair of 3'-phosphoglycolate ends, a major class of DNA lesions induced by oxidative stress.</text>
</comment>
<dbReference type="GO" id="GO:0046872">
    <property type="term" value="F:metal ion binding"/>
    <property type="evidence" value="ECO:0007669"/>
    <property type="project" value="UniProtKB-KW"/>
</dbReference>
<feature type="active site" description="Nucleophile" evidence="13">
    <location>
        <position position="17"/>
    </location>
</feature>
<evidence type="ECO:0000313" key="14">
    <source>
        <dbReference type="EMBL" id="WAW11067.1"/>
    </source>
</evidence>
<dbReference type="SFLD" id="SFLDS00003">
    <property type="entry name" value="Haloacid_Dehalogenase"/>
    <property type="match status" value="1"/>
</dbReference>
<evidence type="ECO:0000256" key="4">
    <source>
        <dbReference type="ARBA" id="ARBA00006171"/>
    </source>
</evidence>
<dbReference type="KEGG" id="ovb:NB640_05390"/>